<protein>
    <recommendedName>
        <fullName evidence="7">Transcriptional regulatory protein TctD</fullName>
    </recommendedName>
</protein>
<sequence length="225" mass="25540">MRLLLAEDNRELAHWLEKALVQGGFAVDCVADGRAADHLLQSEQYALAVLDIGMPGYDGLEVVQRLRKRGQTLPVLLLTARSAVADRVKGLNAGADDYLPKPFELEELDARLRALLRRSEGQVHEVQQLGELAYCDEGYFLLRGQMLSLTPRELALLKVLMFRRTRPVSRQQLFEQVFSLSDDVSPESIELYIHRLRKKLQASNVRITTLRGLGYLLECERHEMG</sequence>
<dbReference type="Proteomes" id="UP000217648">
    <property type="component" value="Unassembled WGS sequence"/>
</dbReference>
<keyword evidence="5" id="KW-0804">Transcription</keyword>
<evidence type="ECO:0000256" key="3">
    <source>
        <dbReference type="ARBA" id="ARBA00023015"/>
    </source>
</evidence>
<dbReference type="AlphaFoldDB" id="A0A169UL51"/>
<dbReference type="Gene3D" id="3.40.50.2300">
    <property type="match status" value="1"/>
</dbReference>
<accession>A0A169UL51</accession>
<dbReference type="GO" id="GO:0005829">
    <property type="term" value="C:cytosol"/>
    <property type="evidence" value="ECO:0007669"/>
    <property type="project" value="TreeGrafter"/>
</dbReference>
<dbReference type="InterPro" id="IPR039420">
    <property type="entry name" value="WalR-like"/>
</dbReference>
<dbReference type="Gene3D" id="6.10.250.690">
    <property type="match status" value="1"/>
</dbReference>
<evidence type="ECO:0000313" key="13">
    <source>
        <dbReference type="EMBL" id="PCM60937.1"/>
    </source>
</evidence>
<evidence type="ECO:0000256" key="6">
    <source>
        <dbReference type="ARBA" id="ARBA00053688"/>
    </source>
</evidence>
<feature type="domain" description="OmpR/PhoB-type" evidence="11">
    <location>
        <begin position="121"/>
        <end position="219"/>
    </location>
</feature>
<dbReference type="CDD" id="cd17624">
    <property type="entry name" value="REC_OmpR_PmrA-like"/>
    <property type="match status" value="1"/>
</dbReference>
<evidence type="ECO:0000259" key="10">
    <source>
        <dbReference type="PROSITE" id="PS50110"/>
    </source>
</evidence>
<dbReference type="GO" id="GO:0032993">
    <property type="term" value="C:protein-DNA complex"/>
    <property type="evidence" value="ECO:0007669"/>
    <property type="project" value="TreeGrafter"/>
</dbReference>
<dbReference type="Gene3D" id="1.10.10.10">
    <property type="entry name" value="Winged helix-like DNA-binding domain superfamily/Winged helix DNA-binding domain"/>
    <property type="match status" value="1"/>
</dbReference>
<dbReference type="Proteomes" id="UP000646540">
    <property type="component" value="Unassembled WGS sequence"/>
</dbReference>
<keyword evidence="3" id="KW-0805">Transcription regulation</keyword>
<dbReference type="KEGG" id="kqu:AVR78_22565"/>
<dbReference type="GO" id="GO:0006355">
    <property type="term" value="P:regulation of DNA-templated transcription"/>
    <property type="evidence" value="ECO:0007669"/>
    <property type="project" value="InterPro"/>
</dbReference>
<gene>
    <name evidence="12" type="primary">tctD</name>
    <name evidence="13" type="ORF">CP911_14180</name>
    <name evidence="12" type="ORF">H8L09_06025</name>
</gene>
<evidence type="ECO:0000259" key="11">
    <source>
        <dbReference type="PROSITE" id="PS51755"/>
    </source>
</evidence>
<evidence type="ECO:0000313" key="12">
    <source>
        <dbReference type="EMBL" id="MBC5044916.1"/>
    </source>
</evidence>
<organism evidence="13 14">
    <name type="scientific">Klebsiella quasipneumoniae</name>
    <dbReference type="NCBI Taxonomy" id="1463165"/>
    <lineage>
        <taxon>Bacteria</taxon>
        <taxon>Pseudomonadati</taxon>
        <taxon>Pseudomonadota</taxon>
        <taxon>Gammaproteobacteria</taxon>
        <taxon>Enterobacterales</taxon>
        <taxon>Enterobacteriaceae</taxon>
        <taxon>Klebsiella/Raoultella group</taxon>
        <taxon>Klebsiella</taxon>
        <taxon>Klebsiella pneumoniae complex</taxon>
    </lineage>
</organism>
<dbReference type="Pfam" id="PF00072">
    <property type="entry name" value="Response_reg"/>
    <property type="match status" value="1"/>
</dbReference>
<evidence type="ECO:0000313" key="14">
    <source>
        <dbReference type="Proteomes" id="UP000217648"/>
    </source>
</evidence>
<comment type="function">
    <text evidence="6">Transcriptional activator of the tctI tricarboxylate transport system operon.</text>
</comment>
<evidence type="ECO:0000256" key="7">
    <source>
        <dbReference type="ARBA" id="ARBA00073363"/>
    </source>
</evidence>
<name>A0A169UL51_9ENTR</name>
<keyword evidence="1 8" id="KW-0597">Phosphoprotein</keyword>
<keyword evidence="2" id="KW-0902">Two-component regulatory system</keyword>
<dbReference type="SUPFAM" id="SSF52172">
    <property type="entry name" value="CheY-like"/>
    <property type="match status" value="1"/>
</dbReference>
<dbReference type="SMART" id="SM00448">
    <property type="entry name" value="REC"/>
    <property type="match status" value="1"/>
</dbReference>
<dbReference type="SMART" id="SM00862">
    <property type="entry name" value="Trans_reg_C"/>
    <property type="match status" value="1"/>
</dbReference>
<feature type="modified residue" description="4-aspartylphosphate" evidence="8">
    <location>
        <position position="51"/>
    </location>
</feature>
<dbReference type="InterPro" id="IPR036388">
    <property type="entry name" value="WH-like_DNA-bd_sf"/>
</dbReference>
<dbReference type="InterPro" id="IPR001789">
    <property type="entry name" value="Sig_transdc_resp-reg_receiver"/>
</dbReference>
<accession>A0A2A5MJ99</accession>
<dbReference type="RefSeq" id="WP_004201723.1">
    <property type="nucleotide sequence ID" value="NZ_AOGO01000002.1"/>
</dbReference>
<dbReference type="Pfam" id="PF00486">
    <property type="entry name" value="Trans_reg_C"/>
    <property type="match status" value="1"/>
</dbReference>
<reference evidence="13 14" key="1">
    <citation type="submission" date="2017-09" db="EMBL/GenBank/DDBJ databases">
        <title>Mdr eskape-Ghana.</title>
        <authorList>
            <person name="Agyepong N."/>
            <person name="Janice J."/>
            <person name="Samuelsen O."/>
            <person name="Owusu-Ofori A."/>
            <person name="Sundsfjord A."/>
            <person name="Essack S."/>
            <person name="Pedersen T."/>
        </authorList>
    </citation>
    <scope>NUCLEOTIDE SEQUENCE [LARGE SCALE GENOMIC DNA]</scope>
    <source>
        <strain evidence="13 14">46</strain>
    </source>
</reference>
<dbReference type="PROSITE" id="PS50110">
    <property type="entry name" value="RESPONSE_REGULATORY"/>
    <property type="match status" value="1"/>
</dbReference>
<dbReference type="CDD" id="cd00383">
    <property type="entry name" value="trans_reg_C"/>
    <property type="match status" value="1"/>
</dbReference>
<dbReference type="InterPro" id="IPR011006">
    <property type="entry name" value="CheY-like_superfamily"/>
</dbReference>
<dbReference type="EMBL" id="JACNQW010000003">
    <property type="protein sequence ID" value="MBC5044916.1"/>
    <property type="molecule type" value="Genomic_DNA"/>
</dbReference>
<dbReference type="InterPro" id="IPR001867">
    <property type="entry name" value="OmpR/PhoB-type_DNA-bd"/>
</dbReference>
<evidence type="ECO:0000256" key="4">
    <source>
        <dbReference type="ARBA" id="ARBA00023125"/>
    </source>
</evidence>
<dbReference type="PANTHER" id="PTHR48111">
    <property type="entry name" value="REGULATOR OF RPOS"/>
    <property type="match status" value="1"/>
</dbReference>
<dbReference type="GO" id="GO:0000156">
    <property type="term" value="F:phosphorelay response regulator activity"/>
    <property type="evidence" value="ECO:0007669"/>
    <property type="project" value="TreeGrafter"/>
</dbReference>
<evidence type="ECO:0000256" key="2">
    <source>
        <dbReference type="ARBA" id="ARBA00023012"/>
    </source>
</evidence>
<dbReference type="InterPro" id="IPR016032">
    <property type="entry name" value="Sig_transdc_resp-reg_C-effctor"/>
</dbReference>
<evidence type="ECO:0000256" key="8">
    <source>
        <dbReference type="PROSITE-ProRule" id="PRU00169"/>
    </source>
</evidence>
<dbReference type="EMBL" id="NXHG01000007">
    <property type="protein sequence ID" value="PCM60937.1"/>
    <property type="molecule type" value="Genomic_DNA"/>
</dbReference>
<evidence type="ECO:0000256" key="1">
    <source>
        <dbReference type="ARBA" id="ARBA00022553"/>
    </source>
</evidence>
<dbReference type="PROSITE" id="PS51755">
    <property type="entry name" value="OMPR_PHOB"/>
    <property type="match status" value="1"/>
</dbReference>
<keyword evidence="4 9" id="KW-0238">DNA-binding</keyword>
<proteinExistence type="predicted"/>
<dbReference type="GO" id="GO:0000976">
    <property type="term" value="F:transcription cis-regulatory region binding"/>
    <property type="evidence" value="ECO:0007669"/>
    <property type="project" value="TreeGrafter"/>
</dbReference>
<dbReference type="PANTHER" id="PTHR48111:SF67">
    <property type="entry name" value="TRANSCRIPTIONAL REGULATORY PROTEIN TCTD"/>
    <property type="match status" value="1"/>
</dbReference>
<dbReference type="FunFam" id="1.10.10.10:FF:000294">
    <property type="entry name" value="DNA-binding response regulator"/>
    <property type="match status" value="1"/>
</dbReference>
<dbReference type="FunFam" id="3.40.50.2300:FF:000002">
    <property type="entry name" value="DNA-binding response regulator PhoP"/>
    <property type="match status" value="1"/>
</dbReference>
<dbReference type="SUPFAM" id="SSF46894">
    <property type="entry name" value="C-terminal effector domain of the bipartite response regulators"/>
    <property type="match status" value="1"/>
</dbReference>
<feature type="DNA-binding region" description="OmpR/PhoB-type" evidence="9">
    <location>
        <begin position="121"/>
        <end position="219"/>
    </location>
</feature>
<comment type="caution">
    <text evidence="13">The sequence shown here is derived from an EMBL/GenBank/DDBJ whole genome shotgun (WGS) entry which is preliminary data.</text>
</comment>
<dbReference type="NCBIfam" id="NF012023">
    <property type="entry name" value="PRK15479.1"/>
    <property type="match status" value="1"/>
</dbReference>
<reference evidence="12" key="2">
    <citation type="submission" date="2020-08" db="EMBL/GenBank/DDBJ databases">
        <title>Genomic evolution and epidemiology of Klebsiella pneumoniae from a major hospital in Beijing, China, over a fifteen-year period: dissemination of known and novel high-risk clones.</title>
        <authorList>
            <person name="Palmieri M."/>
        </authorList>
    </citation>
    <scope>NUCLEOTIDE SEQUENCE</scope>
    <source>
        <strain evidence="12">K7050</strain>
    </source>
</reference>
<evidence type="ECO:0000256" key="5">
    <source>
        <dbReference type="ARBA" id="ARBA00023163"/>
    </source>
</evidence>
<feature type="domain" description="Response regulatory" evidence="10">
    <location>
        <begin position="2"/>
        <end position="116"/>
    </location>
</feature>
<evidence type="ECO:0000256" key="9">
    <source>
        <dbReference type="PROSITE-ProRule" id="PRU01091"/>
    </source>
</evidence>